<feature type="region of interest" description="Disordered" evidence="1">
    <location>
        <begin position="1"/>
        <end position="52"/>
    </location>
</feature>
<feature type="compositionally biased region" description="Basic and acidic residues" evidence="1">
    <location>
        <begin position="23"/>
        <end position="52"/>
    </location>
</feature>
<proteinExistence type="predicted"/>
<evidence type="ECO:0000313" key="3">
    <source>
        <dbReference type="EMBL" id="QQX25092.1"/>
    </source>
</evidence>
<dbReference type="AlphaFoldDB" id="A0A150KQH0"/>
<evidence type="ECO:0000313" key="2">
    <source>
        <dbReference type="EMBL" id="KYD00095.1"/>
    </source>
</evidence>
<dbReference type="KEGG" id="hspo:JGZ69_20675"/>
<accession>A0A150KQH0</accession>
<organism evidence="2 4">
    <name type="scientific">Heyndrickxia sporothermodurans</name>
    <dbReference type="NCBI Taxonomy" id="46224"/>
    <lineage>
        <taxon>Bacteria</taxon>
        <taxon>Bacillati</taxon>
        <taxon>Bacillota</taxon>
        <taxon>Bacilli</taxon>
        <taxon>Bacillales</taxon>
        <taxon>Bacillaceae</taxon>
        <taxon>Heyndrickxia</taxon>
    </lineage>
</organism>
<evidence type="ECO:0000313" key="5">
    <source>
        <dbReference type="Proteomes" id="UP000595512"/>
    </source>
</evidence>
<dbReference type="PATRIC" id="fig|46224.3.peg.3833"/>
<dbReference type="Proteomes" id="UP000075666">
    <property type="component" value="Unassembled WGS sequence"/>
</dbReference>
<keyword evidence="4" id="KW-1185">Reference proteome</keyword>
<evidence type="ECO:0000313" key="4">
    <source>
        <dbReference type="Proteomes" id="UP000075666"/>
    </source>
</evidence>
<feature type="compositionally biased region" description="Low complexity" evidence="1">
    <location>
        <begin position="7"/>
        <end position="16"/>
    </location>
</feature>
<sequence>MGKWNEEAAPNNNLPPIKSLNDVGKHEFSEELSDGGERNKAIEQLQKDKKLT</sequence>
<dbReference type="EMBL" id="CP066701">
    <property type="protein sequence ID" value="QQX25092.1"/>
    <property type="molecule type" value="Genomic_DNA"/>
</dbReference>
<reference evidence="3 5" key="2">
    <citation type="submission" date="2020-12" db="EMBL/GenBank/DDBJ databases">
        <title>Taxonomic evaluation of the Bacillus sporothermodurans group of bacteria based on whole genome sequences.</title>
        <authorList>
            <person name="Fiedler G."/>
            <person name="Herbstmann A.-D."/>
            <person name="Doll E."/>
            <person name="Wenning M."/>
            <person name="Brinks E."/>
            <person name="Kabisch J."/>
            <person name="Breitenwieser F."/>
            <person name="Lappann M."/>
            <person name="Boehnlein C."/>
            <person name="Franz C."/>
        </authorList>
    </citation>
    <scope>NUCLEOTIDE SEQUENCE [LARGE SCALE GENOMIC DNA]</scope>
    <source>
        <strain evidence="3 5">DSM 10599</strain>
    </source>
</reference>
<reference evidence="2 4" key="1">
    <citation type="submission" date="2016-01" db="EMBL/GenBank/DDBJ databases">
        <title>Genome Sequences of Twelve Sporeforming Bacillus Species Isolated from Foods.</title>
        <authorList>
            <person name="Berendsen E.M."/>
            <person name="Wells-Bennik M.H."/>
            <person name="Krawcyk A.O."/>
            <person name="De Jong A."/>
            <person name="Holsappel S."/>
            <person name="Eijlander R.T."/>
            <person name="Kuipers O.P."/>
        </authorList>
    </citation>
    <scope>NUCLEOTIDE SEQUENCE [LARGE SCALE GENOMIC DNA]</scope>
    <source>
        <strain evidence="2 4">B4102</strain>
    </source>
</reference>
<dbReference type="Proteomes" id="UP000595512">
    <property type="component" value="Chromosome"/>
</dbReference>
<protein>
    <submittedName>
        <fullName evidence="2">Uncharacterized protein</fullName>
    </submittedName>
</protein>
<gene>
    <name evidence="2" type="ORF">B4102_1107</name>
    <name evidence="3" type="ORF">JGZ69_20675</name>
</gene>
<dbReference type="RefSeq" id="WP_165797820.1">
    <property type="nucleotide sequence ID" value="NZ_CP066701.1"/>
</dbReference>
<name>A0A150KQH0_9BACI</name>
<evidence type="ECO:0000256" key="1">
    <source>
        <dbReference type="SAM" id="MobiDB-lite"/>
    </source>
</evidence>
<dbReference type="EMBL" id="LQYN01000073">
    <property type="protein sequence ID" value="KYD00095.1"/>
    <property type="molecule type" value="Genomic_DNA"/>
</dbReference>